<feature type="compositionally biased region" description="Basic residues" evidence="1">
    <location>
        <begin position="52"/>
        <end position="66"/>
    </location>
</feature>
<gene>
    <name evidence="2" type="ORF">BD289DRAFT_14866</name>
</gene>
<dbReference type="Proteomes" id="UP000241462">
    <property type="component" value="Unassembled WGS sequence"/>
</dbReference>
<dbReference type="EMBL" id="KZ678477">
    <property type="protein sequence ID" value="PSR82471.1"/>
    <property type="molecule type" value="Genomic_DNA"/>
</dbReference>
<proteinExistence type="predicted"/>
<feature type="region of interest" description="Disordered" evidence="1">
    <location>
        <begin position="45"/>
        <end position="83"/>
    </location>
</feature>
<protein>
    <submittedName>
        <fullName evidence="2">Uncharacterized protein</fullName>
    </submittedName>
</protein>
<evidence type="ECO:0000313" key="3">
    <source>
        <dbReference type="Proteomes" id="UP000241462"/>
    </source>
</evidence>
<evidence type="ECO:0000313" key="2">
    <source>
        <dbReference type="EMBL" id="PSR82471.1"/>
    </source>
</evidence>
<dbReference type="AlphaFoldDB" id="A0A2T3A463"/>
<accession>A0A2T3A463</accession>
<keyword evidence="3" id="KW-1185">Reference proteome</keyword>
<evidence type="ECO:0000256" key="1">
    <source>
        <dbReference type="SAM" id="MobiDB-lite"/>
    </source>
</evidence>
<sequence length="191" mass="20812">MRAPATTQPVIVLCHCFGSAGRAISIDCWSAGVLDAWLVRSLSPRPAQRPTSIKKTKKQKKKKKTERRKDRTDKHPRRRLSTCPRTSSQFWSIFVAACRELQARLVSVRGSPAPQGPSRLHDAARASPNLLEGALPQALPSSPGRLSIAHANHMVAALARGQDDSRPAPCPDLARSVPRPLLVLITTSRPG</sequence>
<name>A0A2T3A463_9PEZI</name>
<dbReference type="InParanoid" id="A0A2T3A463"/>
<reference evidence="2 3" key="1">
    <citation type="journal article" date="2018" name="Mycol. Prog.">
        <title>Coniella lustricola, a new species from submerged detritus.</title>
        <authorList>
            <person name="Raudabaugh D.B."/>
            <person name="Iturriaga T."/>
            <person name="Carver A."/>
            <person name="Mondo S."/>
            <person name="Pangilinan J."/>
            <person name="Lipzen A."/>
            <person name="He G."/>
            <person name="Amirebrahimi M."/>
            <person name="Grigoriev I.V."/>
            <person name="Miller A.N."/>
        </authorList>
    </citation>
    <scope>NUCLEOTIDE SEQUENCE [LARGE SCALE GENOMIC DNA]</scope>
    <source>
        <strain evidence="2 3">B22-T-1</strain>
    </source>
</reference>
<organism evidence="2 3">
    <name type="scientific">Coniella lustricola</name>
    <dbReference type="NCBI Taxonomy" id="2025994"/>
    <lineage>
        <taxon>Eukaryota</taxon>
        <taxon>Fungi</taxon>
        <taxon>Dikarya</taxon>
        <taxon>Ascomycota</taxon>
        <taxon>Pezizomycotina</taxon>
        <taxon>Sordariomycetes</taxon>
        <taxon>Sordariomycetidae</taxon>
        <taxon>Diaporthales</taxon>
        <taxon>Schizoparmaceae</taxon>
        <taxon>Coniella</taxon>
    </lineage>
</organism>